<evidence type="ECO:0000313" key="1">
    <source>
        <dbReference type="EMBL" id="GFA87081.1"/>
    </source>
</evidence>
<dbReference type="AlphaFoldDB" id="A0A699KGA0"/>
<protein>
    <submittedName>
        <fullName evidence="1">Uncharacterized protein</fullName>
    </submittedName>
</protein>
<reference evidence="1" key="1">
    <citation type="journal article" date="2019" name="Sci. Rep.">
        <title>Draft genome of Tanacetum cinerariifolium, the natural source of mosquito coil.</title>
        <authorList>
            <person name="Yamashiro T."/>
            <person name="Shiraishi A."/>
            <person name="Satake H."/>
            <person name="Nakayama K."/>
        </authorList>
    </citation>
    <scope>NUCLEOTIDE SEQUENCE</scope>
</reference>
<name>A0A699KGA0_TANCI</name>
<sequence length="136" mass="15882">MLDNMGCAEEIENILEIKVYGAGSQEEIFSSKAWRRAFDINKPIYTELYHEFYSTYEFDEVCVGDELRTKKVIKFRLCGCAHSLTLLELVRRLGLYHSDEVNEEESNVYFQGGLHTDDNFNVRDYCVPDQMECRGK</sequence>
<proteinExistence type="predicted"/>
<organism evidence="1">
    <name type="scientific">Tanacetum cinerariifolium</name>
    <name type="common">Dalmatian daisy</name>
    <name type="synonym">Chrysanthemum cinerariifolium</name>
    <dbReference type="NCBI Taxonomy" id="118510"/>
    <lineage>
        <taxon>Eukaryota</taxon>
        <taxon>Viridiplantae</taxon>
        <taxon>Streptophyta</taxon>
        <taxon>Embryophyta</taxon>
        <taxon>Tracheophyta</taxon>
        <taxon>Spermatophyta</taxon>
        <taxon>Magnoliopsida</taxon>
        <taxon>eudicotyledons</taxon>
        <taxon>Gunneridae</taxon>
        <taxon>Pentapetalae</taxon>
        <taxon>asterids</taxon>
        <taxon>campanulids</taxon>
        <taxon>Asterales</taxon>
        <taxon>Asteraceae</taxon>
        <taxon>Asteroideae</taxon>
        <taxon>Anthemideae</taxon>
        <taxon>Anthemidinae</taxon>
        <taxon>Tanacetum</taxon>
    </lineage>
</organism>
<comment type="caution">
    <text evidence="1">The sequence shown here is derived from an EMBL/GenBank/DDBJ whole genome shotgun (WGS) entry which is preliminary data.</text>
</comment>
<gene>
    <name evidence="1" type="ORF">Tci_659053</name>
</gene>
<accession>A0A699KGA0</accession>
<dbReference type="EMBL" id="BKCJ010504294">
    <property type="protein sequence ID" value="GFA87081.1"/>
    <property type="molecule type" value="Genomic_DNA"/>
</dbReference>